<comment type="caution">
    <text evidence="1">The sequence shown here is derived from an EMBL/GenBank/DDBJ whole genome shotgun (WGS) entry which is preliminary data.</text>
</comment>
<sequence length="81" mass="8621">MVREPAIRAQRPVAVRRCSTTRRRTSGAPVWSRSTALIRSGLPTRTEAVSRVDRLISLACGSAPVGSSSRALAVSVIVFSA</sequence>
<dbReference type="RefSeq" id="WP_136432102.1">
    <property type="nucleotide sequence ID" value="NZ_JBHSNS010000018.1"/>
</dbReference>
<proteinExistence type="predicted"/>
<protein>
    <submittedName>
        <fullName evidence="1">Uncharacterized protein</fullName>
    </submittedName>
</protein>
<accession>A0ABW0ZR62</accession>
<gene>
    <name evidence="1" type="ORF">ACFPQB_21915</name>
</gene>
<dbReference type="Proteomes" id="UP001596072">
    <property type="component" value="Unassembled WGS sequence"/>
</dbReference>
<name>A0ABW0ZR62_9ACTN</name>
<evidence type="ECO:0000313" key="1">
    <source>
        <dbReference type="EMBL" id="MFC5731583.1"/>
    </source>
</evidence>
<reference evidence="2" key="1">
    <citation type="journal article" date="2019" name="Int. J. Syst. Evol. Microbiol.">
        <title>The Global Catalogue of Microorganisms (GCM) 10K type strain sequencing project: providing services to taxonomists for standard genome sequencing and annotation.</title>
        <authorList>
            <consortium name="The Broad Institute Genomics Platform"/>
            <consortium name="The Broad Institute Genome Sequencing Center for Infectious Disease"/>
            <person name="Wu L."/>
            <person name="Ma J."/>
        </authorList>
    </citation>
    <scope>NUCLEOTIDE SEQUENCE [LARGE SCALE GENOMIC DNA]</scope>
    <source>
        <strain evidence="2">YIM 94188</strain>
    </source>
</reference>
<dbReference type="EMBL" id="JBHSNS010000018">
    <property type="protein sequence ID" value="MFC5731583.1"/>
    <property type="molecule type" value="Genomic_DNA"/>
</dbReference>
<keyword evidence="2" id="KW-1185">Reference proteome</keyword>
<evidence type="ECO:0000313" key="2">
    <source>
        <dbReference type="Proteomes" id="UP001596072"/>
    </source>
</evidence>
<organism evidence="1 2">
    <name type="scientific">Nocardioides vastitatis</name>
    <dbReference type="NCBI Taxonomy" id="2568655"/>
    <lineage>
        <taxon>Bacteria</taxon>
        <taxon>Bacillati</taxon>
        <taxon>Actinomycetota</taxon>
        <taxon>Actinomycetes</taxon>
        <taxon>Propionibacteriales</taxon>
        <taxon>Nocardioidaceae</taxon>
        <taxon>Nocardioides</taxon>
    </lineage>
</organism>